<keyword evidence="2" id="KW-0378">Hydrolase</keyword>
<dbReference type="Pfam" id="PF00149">
    <property type="entry name" value="Metallophos"/>
    <property type="match status" value="1"/>
</dbReference>
<sequence>MAERNEAAMATTETGRTVRIAAVGDLHVREDAQASCRDLFGEVSREADVLVLTGDLTNLGKPREAEILAEDLRACAIPVVAVLGNHDYESGAVEDVAHILRQAGVHLLDGQTTEIKDVGFVGVKGFIGGFGSRMLGSFGEPAIKAMVAESVSESMRLENAMRQVRTERTLVVLHYAPVVETVAGEPLEIFPFLGSSRLAETIDRFKVSAVVHGHAHRGVYEGRTPGGAPVYNVAMHVAKPTGRPYALLEI</sequence>
<dbReference type="GO" id="GO:0046872">
    <property type="term" value="F:metal ion binding"/>
    <property type="evidence" value="ECO:0007669"/>
    <property type="project" value="UniProtKB-KW"/>
</dbReference>
<dbReference type="InterPro" id="IPR004843">
    <property type="entry name" value="Calcineurin-like_PHP"/>
</dbReference>
<dbReference type="Proteomes" id="UP000198894">
    <property type="component" value="Unassembled WGS sequence"/>
</dbReference>
<dbReference type="GO" id="GO:0009245">
    <property type="term" value="P:lipid A biosynthetic process"/>
    <property type="evidence" value="ECO:0007669"/>
    <property type="project" value="TreeGrafter"/>
</dbReference>
<dbReference type="EMBL" id="FNEE01000034">
    <property type="protein sequence ID" value="SDL35476.1"/>
    <property type="molecule type" value="Genomic_DNA"/>
</dbReference>
<dbReference type="Gene3D" id="3.60.21.10">
    <property type="match status" value="1"/>
</dbReference>
<feature type="domain" description="Calcineurin-like phosphoesterase" evidence="3">
    <location>
        <begin position="19"/>
        <end position="217"/>
    </location>
</feature>
<dbReference type="RefSeq" id="WP_091600356.1">
    <property type="nucleotide sequence ID" value="NZ_FNEE01000034.1"/>
</dbReference>
<accession>A0A1G9JE30</accession>
<dbReference type="InterPro" id="IPR029052">
    <property type="entry name" value="Metallo-depent_PP-like"/>
</dbReference>
<proteinExistence type="predicted"/>
<dbReference type="PANTHER" id="PTHR31302">
    <property type="entry name" value="TRANSMEMBRANE PROTEIN WITH METALLOPHOSPHOESTERASE DOMAIN-RELATED"/>
    <property type="match status" value="1"/>
</dbReference>
<dbReference type="GO" id="GO:0016020">
    <property type="term" value="C:membrane"/>
    <property type="evidence" value="ECO:0007669"/>
    <property type="project" value="GOC"/>
</dbReference>
<dbReference type="PANTHER" id="PTHR31302:SF31">
    <property type="entry name" value="PHOSPHODIESTERASE YAEI"/>
    <property type="match status" value="1"/>
</dbReference>
<evidence type="ECO:0000313" key="5">
    <source>
        <dbReference type="Proteomes" id="UP000198894"/>
    </source>
</evidence>
<dbReference type="InterPro" id="IPR016538">
    <property type="entry name" value="UCP008292"/>
</dbReference>
<gene>
    <name evidence="4" type="ORF">SAMN05428953_13413</name>
</gene>
<dbReference type="SUPFAM" id="SSF56300">
    <property type="entry name" value="Metallo-dependent phosphatases"/>
    <property type="match status" value="1"/>
</dbReference>
<dbReference type="AlphaFoldDB" id="A0A1G9JE30"/>
<name>A0A1G9JE30_9HYPH</name>
<dbReference type="GO" id="GO:0008758">
    <property type="term" value="F:UDP-2,3-diacylglucosamine hydrolase activity"/>
    <property type="evidence" value="ECO:0007669"/>
    <property type="project" value="TreeGrafter"/>
</dbReference>
<keyword evidence="5" id="KW-1185">Reference proteome</keyword>
<evidence type="ECO:0000256" key="1">
    <source>
        <dbReference type="ARBA" id="ARBA00022723"/>
    </source>
</evidence>
<protein>
    <submittedName>
        <fullName evidence="4">Predicted phosphoesterase</fullName>
    </submittedName>
</protein>
<organism evidence="4 5">
    <name type="scientific">Mesorhizobium muleiense</name>
    <dbReference type="NCBI Taxonomy" id="1004279"/>
    <lineage>
        <taxon>Bacteria</taxon>
        <taxon>Pseudomonadati</taxon>
        <taxon>Pseudomonadota</taxon>
        <taxon>Alphaproteobacteria</taxon>
        <taxon>Hyphomicrobiales</taxon>
        <taxon>Phyllobacteriaceae</taxon>
        <taxon>Mesorhizobium</taxon>
    </lineage>
</organism>
<reference evidence="5" key="1">
    <citation type="submission" date="2016-10" db="EMBL/GenBank/DDBJ databases">
        <authorList>
            <person name="Varghese N."/>
            <person name="Submissions S."/>
        </authorList>
    </citation>
    <scope>NUCLEOTIDE SEQUENCE [LARGE SCALE GENOMIC DNA]</scope>
    <source>
        <strain evidence="5">CGMCC 1.11022</strain>
    </source>
</reference>
<evidence type="ECO:0000256" key="2">
    <source>
        <dbReference type="ARBA" id="ARBA00022801"/>
    </source>
</evidence>
<evidence type="ECO:0000313" key="4">
    <source>
        <dbReference type="EMBL" id="SDL35476.1"/>
    </source>
</evidence>
<evidence type="ECO:0000259" key="3">
    <source>
        <dbReference type="Pfam" id="PF00149"/>
    </source>
</evidence>
<dbReference type="InterPro" id="IPR051158">
    <property type="entry name" value="Metallophosphoesterase_sf"/>
</dbReference>
<keyword evidence="1" id="KW-0479">Metal-binding</keyword>
<dbReference type="PIRSF" id="PIRSF008292">
    <property type="entry name" value="UCP008292"/>
    <property type="match status" value="1"/>
</dbReference>